<dbReference type="GO" id="GO:0016874">
    <property type="term" value="F:ligase activity"/>
    <property type="evidence" value="ECO:0007669"/>
    <property type="project" value="UniProtKB-KW"/>
</dbReference>
<evidence type="ECO:0000313" key="2">
    <source>
        <dbReference type="EMBL" id="OXA49674.1"/>
    </source>
</evidence>
<protein>
    <submittedName>
        <fullName evidence="2">Cysteine--tRNA ligase</fullName>
    </submittedName>
</protein>
<keyword evidence="3" id="KW-1185">Reference proteome</keyword>
<organism evidence="2 3">
    <name type="scientific">Folsomia candida</name>
    <name type="common">Springtail</name>
    <dbReference type="NCBI Taxonomy" id="158441"/>
    <lineage>
        <taxon>Eukaryota</taxon>
        <taxon>Metazoa</taxon>
        <taxon>Ecdysozoa</taxon>
        <taxon>Arthropoda</taxon>
        <taxon>Hexapoda</taxon>
        <taxon>Collembola</taxon>
        <taxon>Entomobryomorpha</taxon>
        <taxon>Isotomoidea</taxon>
        <taxon>Isotomidae</taxon>
        <taxon>Proisotominae</taxon>
        <taxon>Folsomia</taxon>
    </lineage>
</organism>
<dbReference type="AlphaFoldDB" id="A0A226DXZ0"/>
<keyword evidence="2" id="KW-0436">Ligase</keyword>
<name>A0A226DXZ0_FOLCA</name>
<dbReference type="Proteomes" id="UP000198287">
    <property type="component" value="Unassembled WGS sequence"/>
</dbReference>
<gene>
    <name evidence="2" type="ORF">Fcan01_15906</name>
</gene>
<accession>A0A226DXZ0</accession>
<comment type="caution">
    <text evidence="2">The sequence shown here is derived from an EMBL/GenBank/DDBJ whole genome shotgun (WGS) entry which is preliminary data.</text>
</comment>
<reference evidence="2 3" key="1">
    <citation type="submission" date="2015-12" db="EMBL/GenBank/DDBJ databases">
        <title>The genome of Folsomia candida.</title>
        <authorList>
            <person name="Faddeeva A."/>
            <person name="Derks M.F."/>
            <person name="Anvar Y."/>
            <person name="Smit S."/>
            <person name="Van Straalen N."/>
            <person name="Roelofs D."/>
        </authorList>
    </citation>
    <scope>NUCLEOTIDE SEQUENCE [LARGE SCALE GENOMIC DNA]</scope>
    <source>
        <strain evidence="2 3">VU population</strain>
        <tissue evidence="2">Whole body</tissue>
    </source>
</reference>
<feature type="region of interest" description="Disordered" evidence="1">
    <location>
        <begin position="51"/>
        <end position="119"/>
    </location>
</feature>
<sequence length="130" mass="13935">MMAPFLKTCYSLNVAVTAMSGKLASVEVDIVLGTDTDVKEYLQLYNTCPKQGQVTSREMQTPSAPHPPHSPSTRRLHAPSSPPLMTMSLSHSMSSLPQYGQLSGRKSTSTSTLDTLPPHYDDAVAGGSII</sequence>
<feature type="compositionally biased region" description="Low complexity" evidence="1">
    <location>
        <begin position="83"/>
        <end position="97"/>
    </location>
</feature>
<feature type="compositionally biased region" description="Polar residues" evidence="1">
    <location>
        <begin position="51"/>
        <end position="61"/>
    </location>
</feature>
<proteinExistence type="predicted"/>
<evidence type="ECO:0000256" key="1">
    <source>
        <dbReference type="SAM" id="MobiDB-lite"/>
    </source>
</evidence>
<dbReference type="EMBL" id="LNIX01000010">
    <property type="protein sequence ID" value="OXA49674.1"/>
    <property type="molecule type" value="Genomic_DNA"/>
</dbReference>
<evidence type="ECO:0000313" key="3">
    <source>
        <dbReference type="Proteomes" id="UP000198287"/>
    </source>
</evidence>